<sequence length="61" mass="6343">MDPAIFAIARGLLTGLATSGIISRETVEEVCSQIELAASQVAGAEDAAELTADVRQALRIE</sequence>
<organism evidence="1 2">
    <name type="scientific">Sphingomonas bisphenolicum</name>
    <dbReference type="NCBI Taxonomy" id="296544"/>
    <lineage>
        <taxon>Bacteria</taxon>
        <taxon>Pseudomonadati</taxon>
        <taxon>Pseudomonadota</taxon>
        <taxon>Alphaproteobacteria</taxon>
        <taxon>Sphingomonadales</taxon>
        <taxon>Sphingomonadaceae</taxon>
        <taxon>Sphingomonas</taxon>
    </lineage>
</organism>
<gene>
    <name evidence="1" type="ORF">SBA_ch1_24160</name>
</gene>
<dbReference type="Proteomes" id="UP001059971">
    <property type="component" value="Chromosome 1"/>
</dbReference>
<accession>A0ABM7G2U9</accession>
<proteinExistence type="predicted"/>
<evidence type="ECO:0000313" key="2">
    <source>
        <dbReference type="Proteomes" id="UP001059971"/>
    </source>
</evidence>
<reference evidence="1" key="1">
    <citation type="submission" date="2018-07" db="EMBL/GenBank/DDBJ databases">
        <title>Complete genome sequence of Sphingomonas bisphenolicum strain AO1, a bisphenol A degradative bacterium isolated from Japanese farm field.</title>
        <authorList>
            <person name="Murakami M."/>
            <person name="Koh M."/>
            <person name="Koba S."/>
            <person name="Matsumura Y."/>
        </authorList>
    </citation>
    <scope>NUCLEOTIDE SEQUENCE</scope>
    <source>
        <strain evidence="1">AO1</strain>
    </source>
</reference>
<keyword evidence="2" id="KW-1185">Reference proteome</keyword>
<dbReference type="EMBL" id="AP018817">
    <property type="protein sequence ID" value="BBF70216.1"/>
    <property type="molecule type" value="Genomic_DNA"/>
</dbReference>
<evidence type="ECO:0000313" key="1">
    <source>
        <dbReference type="EMBL" id="BBF70216.1"/>
    </source>
</evidence>
<name>A0ABM7G2U9_9SPHN</name>
<dbReference type="RefSeq" id="WP_261934628.1">
    <property type="nucleotide sequence ID" value="NZ_AP018817.1"/>
</dbReference>
<protein>
    <submittedName>
        <fullName evidence="1">Uncharacterized protein</fullName>
    </submittedName>
</protein>